<dbReference type="STRING" id="88036.D8S753"/>
<organism evidence="2">
    <name type="scientific">Selaginella moellendorffii</name>
    <name type="common">Spikemoss</name>
    <dbReference type="NCBI Taxonomy" id="88036"/>
    <lineage>
        <taxon>Eukaryota</taxon>
        <taxon>Viridiplantae</taxon>
        <taxon>Streptophyta</taxon>
        <taxon>Embryophyta</taxon>
        <taxon>Tracheophyta</taxon>
        <taxon>Lycopodiopsida</taxon>
        <taxon>Selaginellales</taxon>
        <taxon>Selaginellaceae</taxon>
        <taxon>Selaginella</taxon>
    </lineage>
</organism>
<reference evidence="1 2" key="1">
    <citation type="journal article" date="2011" name="Science">
        <title>The Selaginella genome identifies genetic changes associated with the evolution of vascular plants.</title>
        <authorList>
            <person name="Banks J.A."/>
            <person name="Nishiyama T."/>
            <person name="Hasebe M."/>
            <person name="Bowman J.L."/>
            <person name="Gribskov M."/>
            <person name="dePamphilis C."/>
            <person name="Albert V.A."/>
            <person name="Aono N."/>
            <person name="Aoyama T."/>
            <person name="Ambrose B.A."/>
            <person name="Ashton N.W."/>
            <person name="Axtell M.J."/>
            <person name="Barker E."/>
            <person name="Barker M.S."/>
            <person name="Bennetzen J.L."/>
            <person name="Bonawitz N.D."/>
            <person name="Chapple C."/>
            <person name="Cheng C."/>
            <person name="Correa L.G."/>
            <person name="Dacre M."/>
            <person name="DeBarry J."/>
            <person name="Dreyer I."/>
            <person name="Elias M."/>
            <person name="Engstrom E.M."/>
            <person name="Estelle M."/>
            <person name="Feng L."/>
            <person name="Finet C."/>
            <person name="Floyd S.K."/>
            <person name="Frommer W.B."/>
            <person name="Fujita T."/>
            <person name="Gramzow L."/>
            <person name="Gutensohn M."/>
            <person name="Harholt J."/>
            <person name="Hattori M."/>
            <person name="Heyl A."/>
            <person name="Hirai T."/>
            <person name="Hiwatashi Y."/>
            <person name="Ishikawa M."/>
            <person name="Iwata M."/>
            <person name="Karol K.G."/>
            <person name="Koehler B."/>
            <person name="Kolukisaoglu U."/>
            <person name="Kubo M."/>
            <person name="Kurata T."/>
            <person name="Lalonde S."/>
            <person name="Li K."/>
            <person name="Li Y."/>
            <person name="Litt A."/>
            <person name="Lyons E."/>
            <person name="Manning G."/>
            <person name="Maruyama T."/>
            <person name="Michael T.P."/>
            <person name="Mikami K."/>
            <person name="Miyazaki S."/>
            <person name="Morinaga S."/>
            <person name="Murata T."/>
            <person name="Mueller-Roeber B."/>
            <person name="Nelson D.R."/>
            <person name="Obara M."/>
            <person name="Oguri Y."/>
            <person name="Olmstead R.G."/>
            <person name="Onodera N."/>
            <person name="Petersen B.L."/>
            <person name="Pils B."/>
            <person name="Prigge M."/>
            <person name="Rensing S.A."/>
            <person name="Riano-Pachon D.M."/>
            <person name="Roberts A.W."/>
            <person name="Sato Y."/>
            <person name="Scheller H.V."/>
            <person name="Schulz B."/>
            <person name="Schulz C."/>
            <person name="Shakirov E.V."/>
            <person name="Shibagaki N."/>
            <person name="Shinohara N."/>
            <person name="Shippen D.E."/>
            <person name="Soerensen I."/>
            <person name="Sotooka R."/>
            <person name="Sugimoto N."/>
            <person name="Sugita M."/>
            <person name="Sumikawa N."/>
            <person name="Tanurdzic M."/>
            <person name="Theissen G."/>
            <person name="Ulvskov P."/>
            <person name="Wakazuki S."/>
            <person name="Weng J.K."/>
            <person name="Willats W.W."/>
            <person name="Wipf D."/>
            <person name="Wolf P.G."/>
            <person name="Yang L."/>
            <person name="Zimmer A.D."/>
            <person name="Zhu Q."/>
            <person name="Mitros T."/>
            <person name="Hellsten U."/>
            <person name="Loque D."/>
            <person name="Otillar R."/>
            <person name="Salamov A."/>
            <person name="Schmutz J."/>
            <person name="Shapiro H."/>
            <person name="Lindquist E."/>
            <person name="Lucas S."/>
            <person name="Rokhsar D."/>
            <person name="Grigoriev I.V."/>
        </authorList>
    </citation>
    <scope>NUCLEOTIDE SEQUENCE [LARGE SCALE GENOMIC DNA]</scope>
</reference>
<feature type="non-terminal residue" evidence="1">
    <location>
        <position position="61"/>
    </location>
</feature>
<dbReference type="InParanoid" id="D8S753"/>
<dbReference type="PANTHER" id="PTHR36773:SF1">
    <property type="entry name" value="EXPRESSED PROTEIN"/>
    <property type="match status" value="1"/>
</dbReference>
<keyword evidence="2" id="KW-1185">Reference proteome</keyword>
<protein>
    <submittedName>
        <fullName evidence="1">Uncharacterized protein</fullName>
    </submittedName>
</protein>
<sequence>DLLHSATMIAFEPVLPVLRVPIPTGSDDDPSKGPFILAFKDEASWSHAWQYCEKQITSQCK</sequence>
<evidence type="ECO:0000313" key="1">
    <source>
        <dbReference type="EMBL" id="EFJ19692.1"/>
    </source>
</evidence>
<dbReference type="PANTHER" id="PTHR36773">
    <property type="entry name" value="EXPRESSED PROTEIN"/>
    <property type="match status" value="1"/>
</dbReference>
<feature type="non-terminal residue" evidence="1">
    <location>
        <position position="1"/>
    </location>
</feature>
<dbReference type="EMBL" id="GL377605">
    <property type="protein sequence ID" value="EFJ19692.1"/>
    <property type="molecule type" value="Genomic_DNA"/>
</dbReference>
<evidence type="ECO:0000313" key="2">
    <source>
        <dbReference type="Proteomes" id="UP000001514"/>
    </source>
</evidence>
<dbReference type="Gramene" id="EFJ19692">
    <property type="protein sequence ID" value="EFJ19692"/>
    <property type="gene ID" value="SELMODRAFT_59163"/>
</dbReference>
<dbReference type="HOGENOM" id="CLU_189419_0_0_1"/>
<dbReference type="OMA" id="EASWSHA"/>
<dbReference type="AlphaFoldDB" id="D8S753"/>
<accession>D8S753</accession>
<gene>
    <name evidence="1" type="ORF">SELMODRAFT_59163</name>
</gene>
<name>D8S753_SELML</name>
<dbReference type="KEGG" id="smo:SELMODRAFT_59163"/>
<dbReference type="Proteomes" id="UP000001514">
    <property type="component" value="Unassembled WGS sequence"/>
</dbReference>
<proteinExistence type="predicted"/>